<dbReference type="Pfam" id="PF01381">
    <property type="entry name" value="HTH_3"/>
    <property type="match status" value="1"/>
</dbReference>
<dbReference type="SUPFAM" id="SSF47413">
    <property type="entry name" value="lambda repressor-like DNA-binding domains"/>
    <property type="match status" value="1"/>
</dbReference>
<feature type="domain" description="HTH cro/C1-type" evidence="1">
    <location>
        <begin position="39"/>
        <end position="93"/>
    </location>
</feature>
<protein>
    <submittedName>
        <fullName evidence="2">Helix-turn-helix transcriptional regulator</fullName>
    </submittedName>
</protein>
<reference evidence="2 3" key="1">
    <citation type="submission" date="2022-01" db="EMBL/GenBank/DDBJ databases">
        <title>Flavihumibacter sp. nov., isolated from sediment of a river.</title>
        <authorList>
            <person name="Liu H."/>
        </authorList>
    </citation>
    <scope>NUCLEOTIDE SEQUENCE [LARGE SCALE GENOMIC DNA]</scope>
    <source>
        <strain evidence="2 3">RY-1</strain>
    </source>
</reference>
<organism evidence="2 3">
    <name type="scientific">Flavihumibacter fluminis</name>
    <dbReference type="NCBI Taxonomy" id="2909236"/>
    <lineage>
        <taxon>Bacteria</taxon>
        <taxon>Pseudomonadati</taxon>
        <taxon>Bacteroidota</taxon>
        <taxon>Chitinophagia</taxon>
        <taxon>Chitinophagales</taxon>
        <taxon>Chitinophagaceae</taxon>
        <taxon>Flavihumibacter</taxon>
    </lineage>
</organism>
<dbReference type="EMBL" id="JAKEVY010000003">
    <property type="protein sequence ID" value="MCF1715236.1"/>
    <property type="molecule type" value="Genomic_DNA"/>
</dbReference>
<gene>
    <name evidence="2" type="ORF">L0U88_11420</name>
</gene>
<accession>A0ABS9BHQ5</accession>
<dbReference type="CDD" id="cd00093">
    <property type="entry name" value="HTH_XRE"/>
    <property type="match status" value="1"/>
</dbReference>
<evidence type="ECO:0000259" key="1">
    <source>
        <dbReference type="PROSITE" id="PS50943"/>
    </source>
</evidence>
<evidence type="ECO:0000313" key="2">
    <source>
        <dbReference type="EMBL" id="MCF1715236.1"/>
    </source>
</evidence>
<dbReference type="SMART" id="SM00530">
    <property type="entry name" value="HTH_XRE"/>
    <property type="match status" value="1"/>
</dbReference>
<proteinExistence type="predicted"/>
<dbReference type="PROSITE" id="PS50943">
    <property type="entry name" value="HTH_CROC1"/>
    <property type="match status" value="1"/>
</dbReference>
<comment type="caution">
    <text evidence="2">The sequence shown here is derived from an EMBL/GenBank/DDBJ whole genome shotgun (WGS) entry which is preliminary data.</text>
</comment>
<dbReference type="Gene3D" id="1.10.260.40">
    <property type="entry name" value="lambda repressor-like DNA-binding domains"/>
    <property type="match status" value="1"/>
</dbReference>
<name>A0ABS9BHQ5_9BACT</name>
<dbReference type="Proteomes" id="UP001200145">
    <property type="component" value="Unassembled WGS sequence"/>
</dbReference>
<evidence type="ECO:0000313" key="3">
    <source>
        <dbReference type="Proteomes" id="UP001200145"/>
    </source>
</evidence>
<dbReference type="InterPro" id="IPR001387">
    <property type="entry name" value="Cro/C1-type_HTH"/>
</dbReference>
<keyword evidence="3" id="KW-1185">Reference proteome</keyword>
<sequence>MKKKIERSEKIVEINESVTQLSDEDKLFVDKSMEIAHFISVLLETKNLKQKDLAVLMGKSEAEISKLLGGMHNFTLRTIAKIEAALGEKVIYTPREKLVQIKFTEHFSPVGITKMNIHATVSEGLNYSNCKVIPMMGQLSENAEQKVI</sequence>
<dbReference type="InterPro" id="IPR010982">
    <property type="entry name" value="Lambda_DNA-bd_dom_sf"/>
</dbReference>
<dbReference type="RefSeq" id="WP_234866192.1">
    <property type="nucleotide sequence ID" value="NZ_JAKEVY010000003.1"/>
</dbReference>